<dbReference type="Proteomes" id="UP001208570">
    <property type="component" value="Unassembled WGS sequence"/>
</dbReference>
<gene>
    <name evidence="1" type="ORF">LSH36_22g02007</name>
</gene>
<comment type="caution">
    <text evidence="1">The sequence shown here is derived from an EMBL/GenBank/DDBJ whole genome shotgun (WGS) entry which is preliminary data.</text>
</comment>
<name>A0AAD9KAU2_9ANNE</name>
<proteinExistence type="predicted"/>
<sequence>MILASRRSKRPRQMTDRDPCIYCEGNVGTRQEAFDCDGYHRSQQRTCNTDISCSVYRQVQRGYDIFVWRCADCSLSTIHDELQLIDPDAENIRLPIDLLPRRDVCDVSVTASPVFTPHQHVINISVYTPSQVPSSVVRTIRDPATPRLLPVVDDPGAIMEKPPSSPLLIPQIKKTFNITGVFDVPAEIIDRSIQDLDPAMTMVVTRETTYTFLEGAMQRKLVDTLGFDSLLSDIGLSEW</sequence>
<evidence type="ECO:0000313" key="2">
    <source>
        <dbReference type="Proteomes" id="UP001208570"/>
    </source>
</evidence>
<dbReference type="EMBL" id="JAODUP010000022">
    <property type="protein sequence ID" value="KAK2167907.1"/>
    <property type="molecule type" value="Genomic_DNA"/>
</dbReference>
<keyword evidence="2" id="KW-1185">Reference proteome</keyword>
<protein>
    <submittedName>
        <fullName evidence="1">Uncharacterized protein</fullName>
    </submittedName>
</protein>
<evidence type="ECO:0000313" key="1">
    <source>
        <dbReference type="EMBL" id="KAK2167907.1"/>
    </source>
</evidence>
<accession>A0AAD9KAU2</accession>
<organism evidence="1 2">
    <name type="scientific">Paralvinella palmiformis</name>
    <dbReference type="NCBI Taxonomy" id="53620"/>
    <lineage>
        <taxon>Eukaryota</taxon>
        <taxon>Metazoa</taxon>
        <taxon>Spiralia</taxon>
        <taxon>Lophotrochozoa</taxon>
        <taxon>Annelida</taxon>
        <taxon>Polychaeta</taxon>
        <taxon>Sedentaria</taxon>
        <taxon>Canalipalpata</taxon>
        <taxon>Terebellida</taxon>
        <taxon>Terebelliformia</taxon>
        <taxon>Alvinellidae</taxon>
        <taxon>Paralvinella</taxon>
    </lineage>
</organism>
<dbReference type="AlphaFoldDB" id="A0AAD9KAU2"/>
<reference evidence="1" key="1">
    <citation type="journal article" date="2023" name="Mol. Biol. Evol.">
        <title>Third-Generation Sequencing Reveals the Adaptive Role of the Epigenome in Three Deep-Sea Polychaetes.</title>
        <authorList>
            <person name="Perez M."/>
            <person name="Aroh O."/>
            <person name="Sun Y."/>
            <person name="Lan Y."/>
            <person name="Juniper S.K."/>
            <person name="Young C.R."/>
            <person name="Angers B."/>
            <person name="Qian P.Y."/>
        </authorList>
    </citation>
    <scope>NUCLEOTIDE SEQUENCE</scope>
    <source>
        <strain evidence="1">P08H-3</strain>
    </source>
</reference>